<protein>
    <recommendedName>
        <fullName evidence="4">CD20-like family protein</fullName>
    </recommendedName>
</protein>
<proteinExistence type="predicted"/>
<evidence type="ECO:0008006" key="4">
    <source>
        <dbReference type="Google" id="ProtNLM"/>
    </source>
</evidence>
<evidence type="ECO:0000313" key="3">
    <source>
        <dbReference type="Proteomes" id="UP000002815"/>
    </source>
</evidence>
<dbReference type="HOGENOM" id="CLU_119086_0_0_9"/>
<dbReference type="AlphaFoldDB" id="E8K292"/>
<comment type="caution">
    <text evidence="2">The sequence shown here is derived from an EMBL/GenBank/DDBJ whole genome shotgun (WGS) entry which is preliminary data.</text>
</comment>
<dbReference type="eggNOG" id="ENOG5032Z21">
    <property type="taxonomic scope" value="Bacteria"/>
</dbReference>
<reference evidence="2 3" key="1">
    <citation type="submission" date="2010-12" db="EMBL/GenBank/DDBJ databases">
        <authorList>
            <person name="Muzny D."/>
            <person name="Qin X."/>
            <person name="Deng J."/>
            <person name="Jiang H."/>
            <person name="Liu Y."/>
            <person name="Qu J."/>
            <person name="Song X.-Z."/>
            <person name="Zhang L."/>
            <person name="Thornton R."/>
            <person name="Coyle M."/>
            <person name="Francisco L."/>
            <person name="Jackson L."/>
            <person name="Javaid M."/>
            <person name="Korchina V."/>
            <person name="Kovar C."/>
            <person name="Mata R."/>
            <person name="Mathew T."/>
            <person name="Ngo R."/>
            <person name="Nguyen L."/>
            <person name="Nguyen N."/>
            <person name="Okwuonu G."/>
            <person name="Ongeri F."/>
            <person name="Pham C."/>
            <person name="Simmons D."/>
            <person name="Wilczek-Boney K."/>
            <person name="Hale W."/>
            <person name="Jakkamsetti A."/>
            <person name="Pham P."/>
            <person name="Ruth R."/>
            <person name="San Lucas F."/>
            <person name="Warren J."/>
            <person name="Zhang J."/>
            <person name="Zhao Z."/>
            <person name="Zhou C."/>
            <person name="Zhu D."/>
            <person name="Lee S."/>
            <person name="Bess C."/>
            <person name="Blankenburg K."/>
            <person name="Forbes L."/>
            <person name="Fu Q."/>
            <person name="Gubbala S."/>
            <person name="Hirani K."/>
            <person name="Jayaseelan J.C."/>
            <person name="Lara F."/>
            <person name="Munidasa M."/>
            <person name="Palculict T."/>
            <person name="Patil S."/>
            <person name="Pu L.-L."/>
            <person name="Saada N."/>
            <person name="Tang L."/>
            <person name="Weissenberger G."/>
            <person name="Zhu Y."/>
            <person name="Hemphill L."/>
            <person name="Shang Y."/>
            <person name="Youmans B."/>
            <person name="Ayvaz T."/>
            <person name="Ross M."/>
            <person name="Santibanez J."/>
            <person name="Aqrawi P."/>
            <person name="Gross S."/>
            <person name="Joshi V."/>
            <person name="Fowler G."/>
            <person name="Nazareth L."/>
            <person name="Reid J."/>
            <person name="Worley K."/>
            <person name="Petrosino J."/>
            <person name="Highlander S."/>
            <person name="Gibbs R."/>
        </authorList>
    </citation>
    <scope>NUCLEOTIDE SEQUENCE [LARGE SCALE GENOMIC DNA]</scope>
    <source>
        <strain evidence="2 3">ATCC 700779</strain>
    </source>
</reference>
<gene>
    <name evidence="2" type="ORF">HMPREF9423_1605</name>
</gene>
<dbReference type="GeneID" id="29747688"/>
<evidence type="ECO:0000256" key="1">
    <source>
        <dbReference type="SAM" id="Phobius"/>
    </source>
</evidence>
<sequence>MKHKEEKILGIFAIIFGTLALLGSWLPIISILAFFFAIIAIALGVFGIGLNLKNRKILAIIGTSLGILSIFLVLMTQVLPSGVFTDLAKNFRHPYRSLTSLTEDEEFGNLPDYRPDEDHDEEDIEDTDTFSWTQEQFDALIEGDTANRGKGGSNYKDIISKHGLPDSEIESTSGDYDIKKITYLSLGSNTKTVVLTFAKQENGQFLLIRKFALGLDRKEQTDDGVKV</sequence>
<dbReference type="Proteomes" id="UP000002815">
    <property type="component" value="Unassembled WGS sequence"/>
</dbReference>
<keyword evidence="3" id="KW-1185">Reference proteome</keyword>
<name>E8K292_9STRE</name>
<feature type="transmembrane region" description="Helical" evidence="1">
    <location>
        <begin position="31"/>
        <end position="50"/>
    </location>
</feature>
<keyword evidence="1" id="KW-1133">Transmembrane helix</keyword>
<dbReference type="PATRIC" id="fig|889204.5.peg.1330"/>
<keyword evidence="1" id="KW-0472">Membrane</keyword>
<feature type="transmembrane region" description="Helical" evidence="1">
    <location>
        <begin position="7"/>
        <end position="25"/>
    </location>
</feature>
<evidence type="ECO:0000313" key="2">
    <source>
        <dbReference type="EMBL" id="EFX36032.1"/>
    </source>
</evidence>
<dbReference type="RefSeq" id="WP_006149232.1">
    <property type="nucleotide sequence ID" value="NZ_AJTA01000041.1"/>
</dbReference>
<feature type="transmembrane region" description="Helical" evidence="1">
    <location>
        <begin position="57"/>
        <end position="79"/>
    </location>
</feature>
<accession>E8K292</accession>
<organism evidence="2 3">
    <name type="scientific">Streptococcus infantis ATCC 700779</name>
    <dbReference type="NCBI Taxonomy" id="889204"/>
    <lineage>
        <taxon>Bacteria</taxon>
        <taxon>Bacillati</taxon>
        <taxon>Bacillota</taxon>
        <taxon>Bacilli</taxon>
        <taxon>Lactobacillales</taxon>
        <taxon>Streptococcaceae</taxon>
        <taxon>Streptococcus</taxon>
    </lineage>
</organism>
<dbReference type="EMBL" id="AEVD01000014">
    <property type="protein sequence ID" value="EFX36032.1"/>
    <property type="molecule type" value="Genomic_DNA"/>
</dbReference>
<keyword evidence="1" id="KW-0812">Transmembrane</keyword>